<keyword evidence="2" id="KW-1185">Reference proteome</keyword>
<name>A0ACC0WY61_9ROSI</name>
<dbReference type="EMBL" id="CM047750">
    <property type="protein sequence ID" value="KAJ0007143.1"/>
    <property type="molecule type" value="Genomic_DNA"/>
</dbReference>
<protein>
    <submittedName>
        <fullName evidence="1">Uncharacterized protein</fullName>
    </submittedName>
</protein>
<organism evidence="1 2">
    <name type="scientific">Pistacia integerrima</name>
    <dbReference type="NCBI Taxonomy" id="434235"/>
    <lineage>
        <taxon>Eukaryota</taxon>
        <taxon>Viridiplantae</taxon>
        <taxon>Streptophyta</taxon>
        <taxon>Embryophyta</taxon>
        <taxon>Tracheophyta</taxon>
        <taxon>Spermatophyta</taxon>
        <taxon>Magnoliopsida</taxon>
        <taxon>eudicotyledons</taxon>
        <taxon>Gunneridae</taxon>
        <taxon>Pentapetalae</taxon>
        <taxon>rosids</taxon>
        <taxon>malvids</taxon>
        <taxon>Sapindales</taxon>
        <taxon>Anacardiaceae</taxon>
        <taxon>Pistacia</taxon>
    </lineage>
</organism>
<evidence type="ECO:0000313" key="2">
    <source>
        <dbReference type="Proteomes" id="UP001163603"/>
    </source>
</evidence>
<evidence type="ECO:0000313" key="1">
    <source>
        <dbReference type="EMBL" id="KAJ0007143.1"/>
    </source>
</evidence>
<proteinExistence type="predicted"/>
<gene>
    <name evidence="1" type="ORF">Pint_29147</name>
</gene>
<accession>A0ACC0WY61</accession>
<comment type="caution">
    <text evidence="1">The sequence shown here is derived from an EMBL/GenBank/DDBJ whole genome shotgun (WGS) entry which is preliminary data.</text>
</comment>
<dbReference type="Proteomes" id="UP001163603">
    <property type="component" value="Chromosome 15"/>
</dbReference>
<reference evidence="2" key="1">
    <citation type="journal article" date="2023" name="G3 (Bethesda)">
        <title>Genome assembly and association tests identify interacting loci associated with vigor, precocity, and sex in interspecific pistachio rootstocks.</title>
        <authorList>
            <person name="Palmer W."/>
            <person name="Jacygrad E."/>
            <person name="Sagayaradj S."/>
            <person name="Cavanaugh K."/>
            <person name="Han R."/>
            <person name="Bertier L."/>
            <person name="Beede B."/>
            <person name="Kafkas S."/>
            <person name="Golino D."/>
            <person name="Preece J."/>
            <person name="Michelmore R."/>
        </authorList>
    </citation>
    <scope>NUCLEOTIDE SEQUENCE [LARGE SCALE GENOMIC DNA]</scope>
</reference>
<sequence length="29" mass="3362">MSTFSKAHLSFKRIRSMSIPNKVLYFASN</sequence>